<dbReference type="PANTHER" id="PTHR43664:SF1">
    <property type="entry name" value="BETA-METHYLMALYL-COA DEHYDRATASE"/>
    <property type="match status" value="1"/>
</dbReference>
<evidence type="ECO:0000313" key="3">
    <source>
        <dbReference type="EMBL" id="QDF74138.1"/>
    </source>
</evidence>
<proteinExistence type="predicted"/>
<keyword evidence="5" id="KW-1185">Reference proteome</keyword>
<dbReference type="Gene3D" id="3.10.129.10">
    <property type="entry name" value="Hotdog Thioesterase"/>
    <property type="match status" value="1"/>
</dbReference>
<dbReference type="InterPro" id="IPR029069">
    <property type="entry name" value="HotDog_dom_sf"/>
</dbReference>
<accession>A0AAC9TUM0</accession>
<gene>
    <name evidence="2" type="ORF">CFF01_02720</name>
    <name evidence="3" type="ORF">FGA12_02610</name>
</gene>
<dbReference type="AlphaFoldDB" id="A0AAC9TUM0"/>
<evidence type="ECO:0000313" key="2">
    <source>
        <dbReference type="EMBL" id="ASJ95580.1"/>
    </source>
</evidence>
<dbReference type="Proteomes" id="UP000318758">
    <property type="component" value="Chromosome"/>
</dbReference>
<sequence>MSEVAKYKEVAKFFEDFEIGETRTTAGRTITETDFVMHAMHSGDWMPHHTDAEWCKTQPFKKPIIHGNATFSISTGLCIQGEPLNPHGMSYGYDKIRYPNPVFEGDTIQVTMTVIEKKDHPKRPTHGLITEEKVTTNQHGQVVCVAHHVIYVEKRNP</sequence>
<dbReference type="KEGG" id="smav:CFF01_02720"/>
<feature type="domain" description="MaoC-like" evidence="1">
    <location>
        <begin position="19"/>
        <end position="122"/>
    </location>
</feature>
<dbReference type="InterPro" id="IPR052342">
    <property type="entry name" value="MCH/BMMD"/>
</dbReference>
<dbReference type="RefSeq" id="WP_033538749.1">
    <property type="nucleotide sequence ID" value="NZ_CP022272.1"/>
</dbReference>
<reference evidence="3 5" key="2">
    <citation type="submission" date="2019-06" db="EMBL/GenBank/DDBJ databases">
        <title>Complete genome of Shewanella marisflavi ECSMB14101, a mussel settlement-inducing bacterium isolated from East China Sea.</title>
        <authorList>
            <person name="Yang J."/>
            <person name="Liang X."/>
            <person name="Chang R."/>
            <person name="Peng L."/>
        </authorList>
    </citation>
    <scope>NUCLEOTIDE SEQUENCE [LARGE SCALE GENOMIC DNA]</scope>
    <source>
        <strain evidence="3 5">ECSMB14101</strain>
    </source>
</reference>
<evidence type="ECO:0000313" key="5">
    <source>
        <dbReference type="Proteomes" id="UP000318758"/>
    </source>
</evidence>
<reference evidence="2 4" key="1">
    <citation type="submission" date="2017-06" db="EMBL/GenBank/DDBJ databases">
        <title>Complete genome sequence of Shewanella marisflavi EP1 associated with anaerobic 2,4-dinitrotoluene reduction and salt tolerance.</title>
        <authorList>
            <person name="Huang J."/>
        </authorList>
    </citation>
    <scope>NUCLEOTIDE SEQUENCE [LARGE SCALE GENOMIC DNA]</scope>
    <source>
        <strain evidence="2 4">EP1</strain>
    </source>
</reference>
<dbReference type="Proteomes" id="UP000198233">
    <property type="component" value="Chromosome"/>
</dbReference>
<dbReference type="Pfam" id="PF01575">
    <property type="entry name" value="MaoC_dehydratas"/>
    <property type="match status" value="1"/>
</dbReference>
<name>A0AAC9TUM0_9GAMM</name>
<dbReference type="EMBL" id="CP041153">
    <property type="protein sequence ID" value="QDF74138.1"/>
    <property type="molecule type" value="Genomic_DNA"/>
</dbReference>
<evidence type="ECO:0000259" key="1">
    <source>
        <dbReference type="Pfam" id="PF01575"/>
    </source>
</evidence>
<protein>
    <submittedName>
        <fullName evidence="2">Dehydratase</fullName>
    </submittedName>
</protein>
<organism evidence="2 4">
    <name type="scientific">Shewanella marisflavi</name>
    <dbReference type="NCBI Taxonomy" id="260364"/>
    <lineage>
        <taxon>Bacteria</taxon>
        <taxon>Pseudomonadati</taxon>
        <taxon>Pseudomonadota</taxon>
        <taxon>Gammaproteobacteria</taxon>
        <taxon>Alteromonadales</taxon>
        <taxon>Shewanellaceae</taxon>
        <taxon>Shewanella</taxon>
    </lineage>
</organism>
<dbReference type="EMBL" id="CP022272">
    <property type="protein sequence ID" value="ASJ95580.1"/>
    <property type="molecule type" value="Genomic_DNA"/>
</dbReference>
<dbReference type="InterPro" id="IPR002539">
    <property type="entry name" value="MaoC-like_dom"/>
</dbReference>
<dbReference type="SUPFAM" id="SSF54637">
    <property type="entry name" value="Thioesterase/thiol ester dehydrase-isomerase"/>
    <property type="match status" value="1"/>
</dbReference>
<evidence type="ECO:0000313" key="4">
    <source>
        <dbReference type="Proteomes" id="UP000198233"/>
    </source>
</evidence>
<dbReference type="PANTHER" id="PTHR43664">
    <property type="entry name" value="MONOAMINE OXIDASE-RELATED"/>
    <property type="match status" value="1"/>
</dbReference>